<protein>
    <recommendedName>
        <fullName evidence="2">DUF834 domain-containing protein</fullName>
    </recommendedName>
</protein>
<dbReference type="EMBL" id="AY360384">
    <property type="protein sequence ID" value="AAQ56322.1"/>
    <property type="molecule type" value="Genomic_DNA"/>
</dbReference>
<organism evidence="3">
    <name type="scientific">Oryza sativa subsp. japonica</name>
    <name type="common">Rice</name>
    <dbReference type="NCBI Taxonomy" id="39947"/>
    <lineage>
        <taxon>Eukaryota</taxon>
        <taxon>Viridiplantae</taxon>
        <taxon>Streptophyta</taxon>
        <taxon>Embryophyta</taxon>
        <taxon>Tracheophyta</taxon>
        <taxon>Spermatophyta</taxon>
        <taxon>Magnoliopsida</taxon>
        <taxon>Liliopsida</taxon>
        <taxon>Poales</taxon>
        <taxon>Poaceae</taxon>
        <taxon>BOP clade</taxon>
        <taxon>Oryzoideae</taxon>
        <taxon>Oryzeae</taxon>
        <taxon>Oryzinae</taxon>
        <taxon>Oryza</taxon>
        <taxon>Oryza sativa</taxon>
    </lineage>
</organism>
<dbReference type="InterPro" id="IPR008552">
    <property type="entry name" value="DUF834"/>
</dbReference>
<dbReference type="AlphaFoldDB" id="Q6UUP9"/>
<feature type="compositionally biased region" description="Basic and acidic residues" evidence="1">
    <location>
        <begin position="39"/>
        <end position="49"/>
    </location>
</feature>
<evidence type="ECO:0000259" key="2">
    <source>
        <dbReference type="Pfam" id="PF05754"/>
    </source>
</evidence>
<accession>Q6UUP9</accession>
<gene>
    <name evidence="3" type="ORF">OSJNBa0079I01.38</name>
</gene>
<proteinExistence type="predicted"/>
<feature type="compositionally biased region" description="Gly residues" evidence="1">
    <location>
        <begin position="28"/>
        <end position="37"/>
    </location>
</feature>
<reference evidence="3" key="1">
    <citation type="journal article" date="2004" name="Nat. Genet.">
        <title>Sequencing of a rice centromere uncovers active genes.</title>
        <authorList>
            <person name="Nagaki K."/>
            <person name="Cheng Z."/>
            <person name="Ouyang S."/>
            <person name="Talbert P.B."/>
            <person name="Kim M."/>
            <person name="Jones K.M."/>
            <person name="Henikoff S."/>
            <person name="Buell C.R."/>
            <person name="Jiang J."/>
        </authorList>
    </citation>
    <scope>NUCLEOTIDE SEQUENCE</scope>
</reference>
<dbReference type="Pfam" id="PF05754">
    <property type="entry name" value="DUF834"/>
    <property type="match status" value="1"/>
</dbReference>
<feature type="region of interest" description="Disordered" evidence="1">
    <location>
        <begin position="25"/>
        <end position="62"/>
    </location>
</feature>
<name>Q6UUP9_ORYSJ</name>
<feature type="domain" description="DUF834" evidence="2">
    <location>
        <begin position="56"/>
        <end position="96"/>
    </location>
</feature>
<evidence type="ECO:0000256" key="1">
    <source>
        <dbReference type="SAM" id="MobiDB-lite"/>
    </source>
</evidence>
<sequence>MGAAETGPAGHGTVAARGHLQTARGAAAGTGGGGGSGILKEEEATREGGRWGSSPVHEGKQIPVVEDANRAAAGVLIVLAEPMEATTQCGVGRRGDAAVVARVGGGVVVPVAEWRSGGDAGVERGVVKLAAQVAGCGGDGSGCVGRLELDGTRREGGNVGAGWRRWMAVAGERTEWGGGALGARETGDVERQWRQLGRGRPKVGKCIIK</sequence>
<evidence type="ECO:0000313" key="3">
    <source>
        <dbReference type="EMBL" id="AAQ56322.1"/>
    </source>
</evidence>